<evidence type="ECO:0000313" key="3">
    <source>
        <dbReference type="Proteomes" id="UP000000496"/>
    </source>
</evidence>
<keyword evidence="3" id="KW-1185">Reference proteome</keyword>
<dbReference type="InterPro" id="IPR025668">
    <property type="entry name" value="Tnp_DDE_dom"/>
</dbReference>
<dbReference type="RefSeq" id="WP_013944678.1">
    <property type="nucleotide sequence ID" value="NC_015713.1"/>
</dbReference>
<dbReference type="NCBIfam" id="NF033520">
    <property type="entry name" value="transpos_IS982"/>
    <property type="match status" value="1"/>
</dbReference>
<sequence length="270" mass="31373">MQNAIISIFCHVDDFLKAISWNDEPQSHMTLAEVITVGLVSWRFFQGNLETSRVFLYEHGYITNILSKSRLNRRLHDVPSFFWHLIVAHLSYQVEPYSKGFLIDSFPVSVCHNVRSNRRALFTDQKYIGYNASKQAWFTGLKVHVLTTFQGKPREFLLTSASTHDLTAFKKIYLGSLLKGSIILGDKAYISSEHEKALIEKDLHLITERRKNSRKGQSFIYHRYGRRIRKKIESTFSRISSWLPKHIHAVTDRGFILKLMMLIASFSITF</sequence>
<gene>
    <name evidence="2" type="ordered locus">SNE_A23360</name>
</gene>
<dbReference type="HOGENOM" id="CLU_073308_2_2_0"/>
<reference evidence="2 3" key="2">
    <citation type="journal article" date="2011" name="Mol. Biol. Evol.">
        <title>Unity in variety--the pan-genome of the Chlamydiae.</title>
        <authorList>
            <person name="Collingro A."/>
            <person name="Tischler P."/>
            <person name="Weinmaier T."/>
            <person name="Penz T."/>
            <person name="Heinz E."/>
            <person name="Brunham R.C."/>
            <person name="Read T.D."/>
            <person name="Bavoil P.M."/>
            <person name="Sachse K."/>
            <person name="Kahane S."/>
            <person name="Friedman M.G."/>
            <person name="Rattei T."/>
            <person name="Myers G.S."/>
            <person name="Horn M."/>
        </authorList>
    </citation>
    <scope>NUCLEOTIDE SEQUENCE [LARGE SCALE GENOMIC DNA]</scope>
    <source>
        <strain evidence="3">ATCC VR-1471 / Z</strain>
    </source>
</reference>
<reference key="1">
    <citation type="journal article" date="2011" name="Mol. Biol. Evol.">
        <title>Unity in variety -- the pan-genome of the Chlamydiae.</title>
        <authorList>
            <person name="Collingro A."/>
            <person name="Tischler P."/>
            <person name="Weinmaier T."/>
            <person name="Penz T."/>
            <person name="Heinz E."/>
            <person name="Brunham R.C."/>
            <person name="Read T.D."/>
            <person name="Bavoil P.M."/>
            <person name="Sachse K."/>
            <person name="Kahane S."/>
            <person name="Friedman M.G."/>
            <person name="Rattei T."/>
            <person name="Myers G.S.A."/>
            <person name="Horn M."/>
        </authorList>
    </citation>
    <scope>NUCLEOTIDE SEQUENCE</scope>
    <source>
        <strain>Z</strain>
    </source>
</reference>
<proteinExistence type="predicted"/>
<evidence type="ECO:0000313" key="2">
    <source>
        <dbReference type="EMBL" id="CCB90213.1"/>
    </source>
</evidence>
<evidence type="ECO:0000259" key="1">
    <source>
        <dbReference type="Pfam" id="PF13612"/>
    </source>
</evidence>
<accession>F8L4G2</accession>
<feature type="domain" description="Transposase DDE" evidence="1">
    <location>
        <begin position="102"/>
        <end position="238"/>
    </location>
</feature>
<dbReference type="EMBL" id="FR872582">
    <property type="protein sequence ID" value="CCB90213.1"/>
    <property type="molecule type" value="Genomic_DNA"/>
</dbReference>
<dbReference type="eggNOG" id="COG3039">
    <property type="taxonomic scope" value="Bacteria"/>
</dbReference>
<name>F8L4G2_SIMNZ</name>
<dbReference type="KEGG" id="sng:SNE_A23360"/>
<dbReference type="Proteomes" id="UP000000496">
    <property type="component" value="Chromosome gsn.131"/>
</dbReference>
<dbReference type="Pfam" id="PF13612">
    <property type="entry name" value="DDE_Tnp_1_3"/>
    <property type="match status" value="1"/>
</dbReference>
<dbReference type="AlphaFoldDB" id="F8L4G2"/>
<protein>
    <recommendedName>
        <fullName evidence="1">Transposase DDE domain-containing protein</fullName>
    </recommendedName>
</protein>
<dbReference type="OrthoDB" id="21093at2"/>
<organism evidence="2 3">
    <name type="scientific">Simkania negevensis (strain ATCC VR-1471 / DSM 27360 / Z)</name>
    <dbReference type="NCBI Taxonomy" id="331113"/>
    <lineage>
        <taxon>Bacteria</taxon>
        <taxon>Pseudomonadati</taxon>
        <taxon>Chlamydiota</taxon>
        <taxon>Chlamydiia</taxon>
        <taxon>Parachlamydiales</taxon>
        <taxon>Simkaniaceae</taxon>
        <taxon>Simkania</taxon>
    </lineage>
</organism>